<keyword evidence="8" id="KW-1185">Reference proteome</keyword>
<dbReference type="GO" id="GO:0009698">
    <property type="term" value="P:phenylpropanoid metabolic process"/>
    <property type="evidence" value="ECO:0007669"/>
    <property type="project" value="UniProtKB-KW"/>
</dbReference>
<name>A0A9J5Y8W8_SOLCO</name>
<sequence length="852" mass="94055">MNKFFKTSKVALRFFNGSLNRSNYGVRQLSQFAGDFETESRRLLEGVVTNSANYVPLTPISFLERAADVYRHKTSVVFGSCVKYTWEETHSRCLKLASALVQLGISRGDVVAALAPNVPAMQELHFAVPMAEAVLCTLNTRLDSSMVAHLLKHSEAKIIFVDQQLLQVAQQALSLLSKDKIKPPILVLIPEYENSSPTNDIHEYENLLSSGSSNFTVRLPKSEFDPISINYTSGTVSSPKGVVYNHRGAYLNSISTFLCHGMGPMPTYLWTVPMFHCNGWCMIWGMAALGGTNVCLRNVSAKNIFESISLNKVTHMSAAPIVLSMMANSSPNDRKPLPHKVEIMTGGSPPPPQILSKMEQLGFGVSHGYGLTETYSAATICLWKPEWDSLPLEERAVLKSRQGVQVLCVEKVDVRDPETMKKVPADGKSIGEIVCRGNTVMSGYLKDAKATEEAFRGGWFHSGDLAVKHPDGYIEIKDRLKDIIISGGENISTLEVERVLYSHPAVVEAAVVARPDDQWGQTPCAFITLKEGFDEITEQAIINFCRDHLPRYMAPRTVLFEDLPKTSTGKEFSDYVQPMQLNELKLPRRGNNDITGGCRYKSPKLCSIDTDKFLERAANVFGHRTSVVFGSCVKYTWEETYSRCLKLASALVHLGISRGDVVATLAPTIPAIQELHFAVPMAGAVLCTLNTRHDSSMIAGLLRHSEAKIIFVDHQLLQIAQGALSLISKDKTIKPPILVLIPQSKNSSHPLLETSYIHEYENLLASGSNNFTIRWPKTEMNPISVNYTSGTTSTSKGVVYNHRGAFLNTIAIFLVCGMGPMPTYLWTVPMFHCNGWCLIWGMAALGGTNVLP</sequence>
<comment type="pathway">
    <text evidence="1">Phytoalexin biosynthesis; 3,4',5-trihydroxystilbene biosynthesis; 3,4',5-trihydroxystilbene from trans-4-coumarate: step 1/2.</text>
</comment>
<evidence type="ECO:0000256" key="4">
    <source>
        <dbReference type="ARBA" id="ARBA00023051"/>
    </source>
</evidence>
<reference evidence="7 8" key="1">
    <citation type="submission" date="2020-09" db="EMBL/GenBank/DDBJ databases">
        <title>De no assembly of potato wild relative species, Solanum commersonii.</title>
        <authorList>
            <person name="Cho K."/>
        </authorList>
    </citation>
    <scope>NUCLEOTIDE SEQUENCE [LARGE SCALE GENOMIC DNA]</scope>
    <source>
        <strain evidence="7">LZ3.2</strain>
        <tissue evidence="7">Leaf</tissue>
    </source>
</reference>
<dbReference type="InterPro" id="IPR020845">
    <property type="entry name" value="AMP-binding_CS"/>
</dbReference>
<dbReference type="EMBL" id="JACXVP010000007">
    <property type="protein sequence ID" value="KAG5596367.1"/>
    <property type="molecule type" value="Genomic_DNA"/>
</dbReference>
<dbReference type="CDD" id="cd12118">
    <property type="entry name" value="ttLC_FACS_AEE21_like"/>
    <property type="match status" value="1"/>
</dbReference>
<dbReference type="InterPro" id="IPR000873">
    <property type="entry name" value="AMP-dep_synth/lig_dom"/>
</dbReference>
<evidence type="ECO:0000259" key="6">
    <source>
        <dbReference type="Pfam" id="PF13193"/>
    </source>
</evidence>
<evidence type="ECO:0000256" key="3">
    <source>
        <dbReference type="ARBA" id="ARBA00022598"/>
    </source>
</evidence>
<dbReference type="Pfam" id="PF00501">
    <property type="entry name" value="AMP-binding"/>
    <property type="match status" value="2"/>
</dbReference>
<dbReference type="AlphaFoldDB" id="A0A9J5Y8W8"/>
<dbReference type="Proteomes" id="UP000824120">
    <property type="component" value="Chromosome 7"/>
</dbReference>
<feature type="domain" description="AMP-binding enzyme C-terminal" evidence="6">
    <location>
        <begin position="495"/>
        <end position="570"/>
    </location>
</feature>
<dbReference type="FunFam" id="3.30.300.30:FF:000008">
    <property type="entry name" value="2,3-dihydroxybenzoate-AMP ligase"/>
    <property type="match status" value="1"/>
</dbReference>
<proteinExistence type="inferred from homology"/>
<dbReference type="InterPro" id="IPR045851">
    <property type="entry name" value="AMP-bd_C_sf"/>
</dbReference>
<dbReference type="SUPFAM" id="SSF56801">
    <property type="entry name" value="Acetyl-CoA synthetase-like"/>
    <property type="match status" value="2"/>
</dbReference>
<accession>A0A9J5Y8W8</accession>
<comment type="caution">
    <text evidence="7">The sequence shown here is derived from an EMBL/GenBank/DDBJ whole genome shotgun (WGS) entry which is preliminary data.</text>
</comment>
<dbReference type="GO" id="GO:0106286">
    <property type="term" value="F:(E)-caffeate-CoA ligase activity"/>
    <property type="evidence" value="ECO:0007669"/>
    <property type="project" value="UniProtKB-ARBA"/>
</dbReference>
<dbReference type="PANTHER" id="PTHR43859:SF21">
    <property type="entry name" value="ACYL-ACTIVATING ENZYME 2-RELATED"/>
    <property type="match status" value="1"/>
</dbReference>
<evidence type="ECO:0000313" key="8">
    <source>
        <dbReference type="Proteomes" id="UP000824120"/>
    </source>
</evidence>
<dbReference type="FunFam" id="3.40.50.12780:FF:000003">
    <property type="entry name" value="Long-chain-fatty-acid--CoA ligase FadD"/>
    <property type="match status" value="1"/>
</dbReference>
<organism evidence="7 8">
    <name type="scientific">Solanum commersonii</name>
    <name type="common">Commerson's wild potato</name>
    <name type="synonym">Commerson's nightshade</name>
    <dbReference type="NCBI Taxonomy" id="4109"/>
    <lineage>
        <taxon>Eukaryota</taxon>
        <taxon>Viridiplantae</taxon>
        <taxon>Streptophyta</taxon>
        <taxon>Embryophyta</taxon>
        <taxon>Tracheophyta</taxon>
        <taxon>Spermatophyta</taxon>
        <taxon>Magnoliopsida</taxon>
        <taxon>eudicotyledons</taxon>
        <taxon>Gunneridae</taxon>
        <taxon>Pentapetalae</taxon>
        <taxon>asterids</taxon>
        <taxon>lamiids</taxon>
        <taxon>Solanales</taxon>
        <taxon>Solanaceae</taxon>
        <taxon>Solanoideae</taxon>
        <taxon>Solaneae</taxon>
        <taxon>Solanum</taxon>
    </lineage>
</organism>
<evidence type="ECO:0000259" key="5">
    <source>
        <dbReference type="Pfam" id="PF00501"/>
    </source>
</evidence>
<dbReference type="Gene3D" id="3.30.300.30">
    <property type="match status" value="1"/>
</dbReference>
<feature type="domain" description="AMP-dependent synthetase/ligase" evidence="5">
    <location>
        <begin position="614"/>
        <end position="851"/>
    </location>
</feature>
<protein>
    <recommendedName>
        <fullName evidence="9">4-coumarate--CoA ligase</fullName>
    </recommendedName>
</protein>
<evidence type="ECO:0000256" key="2">
    <source>
        <dbReference type="ARBA" id="ARBA00006432"/>
    </source>
</evidence>
<comment type="similarity">
    <text evidence="2">Belongs to the ATP-dependent AMP-binding enzyme family.</text>
</comment>
<keyword evidence="4" id="KW-0587">Phenylpropanoid metabolism</keyword>
<dbReference type="PROSITE" id="PS00455">
    <property type="entry name" value="AMP_BINDING"/>
    <property type="match status" value="1"/>
</dbReference>
<dbReference type="NCBIfam" id="NF006020">
    <property type="entry name" value="PRK08162.1"/>
    <property type="match status" value="1"/>
</dbReference>
<dbReference type="PANTHER" id="PTHR43859">
    <property type="entry name" value="ACYL-ACTIVATING ENZYME"/>
    <property type="match status" value="1"/>
</dbReference>
<dbReference type="InterPro" id="IPR025110">
    <property type="entry name" value="AMP-bd_C"/>
</dbReference>
<gene>
    <name evidence="7" type="ORF">H5410_037599</name>
</gene>
<dbReference type="Pfam" id="PF13193">
    <property type="entry name" value="AMP-binding_C"/>
    <property type="match status" value="1"/>
</dbReference>
<evidence type="ECO:0008006" key="9">
    <source>
        <dbReference type="Google" id="ProtNLM"/>
    </source>
</evidence>
<dbReference type="Gene3D" id="3.40.50.12780">
    <property type="entry name" value="N-terminal domain of ligase-like"/>
    <property type="match status" value="2"/>
</dbReference>
<feature type="domain" description="AMP-dependent synthetase/ligase" evidence="5">
    <location>
        <begin position="63"/>
        <end position="445"/>
    </location>
</feature>
<evidence type="ECO:0000256" key="1">
    <source>
        <dbReference type="ARBA" id="ARBA00004930"/>
    </source>
</evidence>
<dbReference type="InterPro" id="IPR042099">
    <property type="entry name" value="ANL_N_sf"/>
</dbReference>
<keyword evidence="3" id="KW-0436">Ligase</keyword>
<dbReference type="OrthoDB" id="10253115at2759"/>
<evidence type="ECO:0000313" key="7">
    <source>
        <dbReference type="EMBL" id="KAG5596367.1"/>
    </source>
</evidence>